<dbReference type="Pfam" id="PF19036">
    <property type="entry name" value="Fuz_longin_1"/>
    <property type="match status" value="1"/>
</dbReference>
<keyword evidence="8 11" id="KW-0472">Membrane</keyword>
<gene>
    <name evidence="14" type="ORF">THAOC_03020</name>
</gene>
<feature type="transmembrane region" description="Helical" evidence="11">
    <location>
        <begin position="1049"/>
        <end position="1070"/>
    </location>
</feature>
<feature type="domain" description="FUZ/MON1/HPS1 first Longin" evidence="12">
    <location>
        <begin position="9"/>
        <end position="138"/>
    </location>
</feature>
<evidence type="ECO:0000256" key="2">
    <source>
        <dbReference type="ARBA" id="ARBA00004259"/>
    </source>
</evidence>
<evidence type="ECO:0000256" key="11">
    <source>
        <dbReference type="SAM" id="Phobius"/>
    </source>
</evidence>
<feature type="compositionally biased region" description="Acidic residues" evidence="10">
    <location>
        <begin position="375"/>
        <end position="384"/>
    </location>
</feature>
<dbReference type="eggNOG" id="KOG0997">
    <property type="taxonomic scope" value="Eukaryota"/>
</dbReference>
<dbReference type="InterPro" id="IPR012430">
    <property type="entry name" value="TMEM43_fam"/>
</dbReference>
<evidence type="ECO:0000256" key="3">
    <source>
        <dbReference type="ARBA" id="ARBA00004586"/>
    </source>
</evidence>
<dbReference type="GO" id="GO:0006629">
    <property type="term" value="P:lipid metabolic process"/>
    <property type="evidence" value="ECO:0007669"/>
    <property type="project" value="TreeGrafter"/>
</dbReference>
<evidence type="ECO:0000256" key="7">
    <source>
        <dbReference type="ARBA" id="ARBA00022989"/>
    </source>
</evidence>
<keyword evidence="7 11" id="KW-1133">Transmembrane helix</keyword>
<evidence type="ECO:0000256" key="10">
    <source>
        <dbReference type="SAM" id="MobiDB-lite"/>
    </source>
</evidence>
<dbReference type="EMBL" id="AGNL01003039">
    <property type="protein sequence ID" value="EJK75257.1"/>
    <property type="molecule type" value="Genomic_DNA"/>
</dbReference>
<evidence type="ECO:0000259" key="13">
    <source>
        <dbReference type="Pfam" id="PF19037"/>
    </source>
</evidence>
<dbReference type="GO" id="GO:0005789">
    <property type="term" value="C:endoplasmic reticulum membrane"/>
    <property type="evidence" value="ECO:0007669"/>
    <property type="project" value="UniProtKB-SubCell"/>
</dbReference>
<dbReference type="PRINTS" id="PR01546">
    <property type="entry name" value="YEAST73DUF"/>
</dbReference>
<sequence length="1132" mass="123598">MSSPERGPNVLILSSAGKPIFVRYLDSDDSDGNTWSTACAVVQGVRANVLSFGLSGIERGASALGDICSIHAGNRLIVFMHTEAITLVAISDNGDGEAWMRLLLEYAYSQVLFTLTDQVQAILLKTPQYDVRSLIDSNATESIRNLLDGFDGHGCASFLTSGIEVIHPIPPELRENASRLLIHAARNGRGSGEDLFALLVVGTKLVTIVQPKHPTSQLHTSDLNLILTFVGKQHGILTNDLWFPICLPRFNSGGFLYAFTSCLDPEDTQLSIILISPDNSTEQFESFRGAADKVREGLGLPIKKSKILRVFDSSSVSSGTSSIGARHVATPGRKASRRDPDEDSAISESTASTENTESRRTHFDDKAWRKSNQDDVSDLDDSDSEDRGSIAKRIGMRRPNFERQLSATCYLDESPAYGSQIQTIHEGPLLTALKVAMSDKQQEELMATYCSLASAVHFVFRCDIYVNCGENDSNGGGSLLTQCFGPSLSFPFVDAAAQAHVWSVYHKLALRLRFGSASEESLMDSLDEVAVKNDIHGQHHGNCPMQRLVETPPSVHGVTYVQEDNEWLYLGLNHGHLTLTMKTLKLIFSATVLCSATTFGVSSERFRAVDAVDAVDAEFADVDFVGLRRLQSNGGSNSKNNSGSGSSAQETTTCNTWCKLKESLVQTVIGLLLICLAPCLMWKNEGRHVTQLRRIDFCKNKAQIVDTNSVSDEHVGELVHFVGKVSVDDETIDLHQGPLNITSPLSNALVIKRTCMIYQKFEQASREVQNQTIGAGQTTTTTFTVREDWTPAGPQAERLEHLSEETNSRGIWDELISICGTPESAIKSAPSGPALPPGLPPEMAALLKQVDYNQAPHGMAISSTAHVGGFGLTKDVINSEPQVFQSDWMPVPTELVPDHFEALPELRKDRYGNLTTVEEGNQPQNGDVMVKYEFCSDGFDASFIVQQILLDSDPETGVPERKYGVDKGRVVDEKCCGRISDDLGVIWMVRRGRHDLMDMIKLAKEDEKMVTKVLRLVCFALIVAGWMLLFSIFTTLLSTLPIIGTLGNAAFFIVALICGTTCCCAVTAVAYIRYRPILAFGILALAGAIAGIVIWRLDAADEMSTAPTTAPLPSDLLYPITYEDEMLESATS</sequence>
<dbReference type="InterPro" id="IPR043971">
    <property type="entry name" value="FUZ/MON1/HPS1_longin_2"/>
</dbReference>
<proteinExistence type="inferred from homology"/>
<evidence type="ECO:0000256" key="1">
    <source>
        <dbReference type="ARBA" id="ARBA00004127"/>
    </source>
</evidence>
<evidence type="ECO:0000256" key="9">
    <source>
        <dbReference type="ARBA" id="ARBA00023242"/>
    </source>
</evidence>
<keyword evidence="15" id="KW-1185">Reference proteome</keyword>
<dbReference type="Proteomes" id="UP000266841">
    <property type="component" value="Unassembled WGS sequence"/>
</dbReference>
<organism evidence="14 15">
    <name type="scientific">Thalassiosira oceanica</name>
    <name type="common">Marine diatom</name>
    <dbReference type="NCBI Taxonomy" id="159749"/>
    <lineage>
        <taxon>Eukaryota</taxon>
        <taxon>Sar</taxon>
        <taxon>Stramenopiles</taxon>
        <taxon>Ochrophyta</taxon>
        <taxon>Bacillariophyta</taxon>
        <taxon>Coscinodiscophyceae</taxon>
        <taxon>Thalassiosirophycidae</taxon>
        <taxon>Thalassiosirales</taxon>
        <taxon>Thalassiosiraceae</taxon>
        <taxon>Thalassiosira</taxon>
    </lineage>
</organism>
<evidence type="ECO:0000313" key="14">
    <source>
        <dbReference type="EMBL" id="EJK75257.1"/>
    </source>
</evidence>
<dbReference type="InterPro" id="IPR043972">
    <property type="entry name" value="FUZ/MON1/HPS1_longin_1"/>
</dbReference>
<evidence type="ECO:0000259" key="12">
    <source>
        <dbReference type="Pfam" id="PF19036"/>
    </source>
</evidence>
<feature type="transmembrane region" description="Helical" evidence="11">
    <location>
        <begin position="664"/>
        <end position="682"/>
    </location>
</feature>
<keyword evidence="6" id="KW-0256">Endoplasmic reticulum</keyword>
<feature type="compositionally biased region" description="Low complexity" evidence="10">
    <location>
        <begin position="346"/>
        <end position="355"/>
    </location>
</feature>
<dbReference type="InterPro" id="IPR004353">
    <property type="entry name" value="Mon1"/>
</dbReference>
<evidence type="ECO:0000256" key="8">
    <source>
        <dbReference type="ARBA" id="ARBA00023136"/>
    </source>
</evidence>
<feature type="compositionally biased region" description="Basic and acidic residues" evidence="10">
    <location>
        <begin position="356"/>
        <end position="373"/>
    </location>
</feature>
<feature type="domain" description="FUZ/MON1/HPS1 second Longin" evidence="13">
    <location>
        <begin position="195"/>
        <end position="283"/>
    </location>
</feature>
<dbReference type="PANTHER" id="PTHR13416:SF2">
    <property type="entry name" value="TRANSMEMBRANE PROTEIN 43"/>
    <property type="match status" value="1"/>
</dbReference>
<feature type="region of interest" description="Disordered" evidence="10">
    <location>
        <begin position="315"/>
        <end position="395"/>
    </location>
</feature>
<feature type="transmembrane region" description="Helical" evidence="11">
    <location>
        <begin position="1077"/>
        <end position="1097"/>
    </location>
</feature>
<keyword evidence="9" id="KW-0539">Nucleus</keyword>
<evidence type="ECO:0000256" key="5">
    <source>
        <dbReference type="ARBA" id="ARBA00022692"/>
    </source>
</evidence>
<dbReference type="PANTHER" id="PTHR13416">
    <property type="match status" value="1"/>
</dbReference>
<dbReference type="GO" id="GO:0005637">
    <property type="term" value="C:nuclear inner membrane"/>
    <property type="evidence" value="ECO:0007669"/>
    <property type="project" value="TreeGrafter"/>
</dbReference>
<feature type="transmembrane region" description="Helical" evidence="11">
    <location>
        <begin position="1013"/>
        <end position="1037"/>
    </location>
</feature>
<evidence type="ECO:0000256" key="6">
    <source>
        <dbReference type="ARBA" id="ARBA00022824"/>
    </source>
</evidence>
<reference evidence="14 15" key="1">
    <citation type="journal article" date="2012" name="Genome Biol.">
        <title>Genome and low-iron response of an oceanic diatom adapted to chronic iron limitation.</title>
        <authorList>
            <person name="Lommer M."/>
            <person name="Specht M."/>
            <person name="Roy A.S."/>
            <person name="Kraemer L."/>
            <person name="Andreson R."/>
            <person name="Gutowska M.A."/>
            <person name="Wolf J."/>
            <person name="Bergner S.V."/>
            <person name="Schilhabel M.B."/>
            <person name="Klostermeier U.C."/>
            <person name="Beiko R.G."/>
            <person name="Rosenstiel P."/>
            <person name="Hippler M."/>
            <person name="Laroche J."/>
        </authorList>
    </citation>
    <scope>NUCLEOTIDE SEQUENCE [LARGE SCALE GENOMIC DNA]</scope>
    <source>
        <strain evidence="14 15">CCMP1005</strain>
    </source>
</reference>
<evidence type="ECO:0008006" key="16">
    <source>
        <dbReference type="Google" id="ProtNLM"/>
    </source>
</evidence>
<dbReference type="Pfam" id="PF19037">
    <property type="entry name" value="Fuz_longin_2"/>
    <property type="match status" value="1"/>
</dbReference>
<dbReference type="AlphaFoldDB" id="K0TQ15"/>
<name>K0TQ15_THAOC</name>
<comment type="subcellular location">
    <subcellularLocation>
        <location evidence="1">Endomembrane system</location>
        <topology evidence="1">Multi-pass membrane protein</topology>
    </subcellularLocation>
    <subcellularLocation>
        <location evidence="3">Endoplasmic reticulum membrane</location>
    </subcellularLocation>
    <subcellularLocation>
        <location evidence="2">Nucleus envelope</location>
    </subcellularLocation>
</comment>
<comment type="caution">
    <text evidence="14">The sequence shown here is derived from an EMBL/GenBank/DDBJ whole genome shotgun (WGS) entry which is preliminary data.</text>
</comment>
<comment type="similarity">
    <text evidence="4">Belongs to the TMEM43 family.</text>
</comment>
<dbReference type="Pfam" id="PF07787">
    <property type="entry name" value="TMEM43"/>
    <property type="match status" value="1"/>
</dbReference>
<evidence type="ECO:0000256" key="4">
    <source>
        <dbReference type="ARBA" id="ARBA00006627"/>
    </source>
</evidence>
<protein>
    <recommendedName>
        <fullName evidence="16">Vacuolar fusion protein MON1 homolog</fullName>
    </recommendedName>
</protein>
<dbReference type="GO" id="GO:0006623">
    <property type="term" value="P:protein targeting to vacuole"/>
    <property type="evidence" value="ECO:0007669"/>
    <property type="project" value="InterPro"/>
</dbReference>
<dbReference type="OrthoDB" id="43453at2759"/>
<accession>K0TQ15</accession>
<dbReference type="GO" id="GO:0016192">
    <property type="term" value="P:vesicle-mediated transport"/>
    <property type="evidence" value="ECO:0007669"/>
    <property type="project" value="InterPro"/>
</dbReference>
<keyword evidence="5 11" id="KW-0812">Transmembrane</keyword>
<dbReference type="GO" id="GO:0071763">
    <property type="term" value="P:nuclear membrane organization"/>
    <property type="evidence" value="ECO:0007669"/>
    <property type="project" value="TreeGrafter"/>
</dbReference>
<evidence type="ECO:0000313" key="15">
    <source>
        <dbReference type="Proteomes" id="UP000266841"/>
    </source>
</evidence>